<dbReference type="WBParaSite" id="DME_0000985501-mRNA-1">
    <property type="protein sequence ID" value="DME_0000985501-mRNA-1"/>
    <property type="gene ID" value="DME_0000985501"/>
</dbReference>
<evidence type="ECO:0000256" key="5">
    <source>
        <dbReference type="ARBA" id="ARBA00023136"/>
    </source>
</evidence>
<sequence length="359" mass="40482">MGKYLEIYGSEFQEQFEIADNQIKRATEEVARFRLFSLRMWWLLFLEIFLPRGYPNSVSSDYFEYQIWDTIQAFASSVTAALATEAVLRGAGIGNENASALAATITWLLKDGLGMISRILFTWLNSASLDANCKQWRLFADVLNDVAFSLDLIAPVFPNFFGIIVCISSVARSVVGVAGGATRTTITHHQAKFNNIADVAAKDGSQETLVNITALFCNMIILPLVSGKSLLVWLLYFLFTIVHLFANYRAVTALQFRTLNQRLLSLIARKFVESGEIYNICDANRLEPLLPFNRASRHYGCRISEVFASKQTIRFTQSSYLIAFDEHKDCGYLAVKTDFDRRLELEAAFQLEFISCIGK</sequence>
<dbReference type="InterPro" id="IPR054549">
    <property type="entry name" value="UVB_sens_RUS_dom"/>
</dbReference>
<accession>A0A0N4UPG9</accession>
<evidence type="ECO:0000313" key="11">
    <source>
        <dbReference type="WBParaSite" id="DME_0000985501-mRNA-1"/>
    </source>
</evidence>
<gene>
    <name evidence="8" type="ORF">DME_LOCUS10776</name>
</gene>
<dbReference type="PANTHER" id="PTHR12770:SF31">
    <property type="entry name" value="RUS FAMILY MEMBER 1"/>
    <property type="match status" value="1"/>
</dbReference>
<keyword evidence="5 6" id="KW-0472">Membrane</keyword>
<evidence type="ECO:0000256" key="1">
    <source>
        <dbReference type="ARBA" id="ARBA00004370"/>
    </source>
</evidence>
<name>A0A0N4UPG9_DRAME</name>
<evidence type="ECO:0000256" key="2">
    <source>
        <dbReference type="ARBA" id="ARBA00007558"/>
    </source>
</evidence>
<proteinExistence type="inferred from homology"/>
<evidence type="ECO:0000256" key="4">
    <source>
        <dbReference type="ARBA" id="ARBA00022989"/>
    </source>
</evidence>
<feature type="domain" description="Protein root UVB sensitive/RUS" evidence="7">
    <location>
        <begin position="41"/>
        <end position="274"/>
    </location>
</feature>
<dbReference type="Proteomes" id="UP000038040">
    <property type="component" value="Unplaced"/>
</dbReference>
<comment type="subcellular location">
    <subcellularLocation>
        <location evidence="1">Membrane</location>
    </subcellularLocation>
</comment>
<evidence type="ECO:0000313" key="8">
    <source>
        <dbReference type="EMBL" id="VDN60803.1"/>
    </source>
</evidence>
<evidence type="ECO:0000256" key="6">
    <source>
        <dbReference type="SAM" id="Phobius"/>
    </source>
</evidence>
<keyword evidence="4 6" id="KW-1133">Transmembrane helix</keyword>
<keyword evidence="3 6" id="KW-0812">Transmembrane</keyword>
<dbReference type="PANTHER" id="PTHR12770">
    <property type="entry name" value="RUS1 FAMILY PROTEIN C16ORF58"/>
    <property type="match status" value="1"/>
</dbReference>
<dbReference type="GO" id="GO:0016020">
    <property type="term" value="C:membrane"/>
    <property type="evidence" value="ECO:0007669"/>
    <property type="project" value="UniProtKB-SubCell"/>
</dbReference>
<dbReference type="Proteomes" id="UP000274756">
    <property type="component" value="Unassembled WGS sequence"/>
</dbReference>
<protein>
    <submittedName>
        <fullName evidence="11">UPF0420 protein C16orf58-like protein</fullName>
    </submittedName>
</protein>
<feature type="transmembrane region" description="Helical" evidence="6">
    <location>
        <begin position="231"/>
        <end position="251"/>
    </location>
</feature>
<evidence type="ECO:0000259" key="7">
    <source>
        <dbReference type="Pfam" id="PF04884"/>
    </source>
</evidence>
<dbReference type="InterPro" id="IPR006968">
    <property type="entry name" value="RUS_fam"/>
</dbReference>
<reference evidence="8 10" key="2">
    <citation type="submission" date="2018-11" db="EMBL/GenBank/DDBJ databases">
        <authorList>
            <consortium name="Pathogen Informatics"/>
        </authorList>
    </citation>
    <scope>NUCLEOTIDE SEQUENCE [LARGE SCALE GENOMIC DNA]</scope>
</reference>
<evidence type="ECO:0000313" key="10">
    <source>
        <dbReference type="Proteomes" id="UP000274756"/>
    </source>
</evidence>
<comment type="similarity">
    <text evidence="2">Belongs to the RUS1 family.</text>
</comment>
<evidence type="ECO:0000313" key="9">
    <source>
        <dbReference type="Proteomes" id="UP000038040"/>
    </source>
</evidence>
<organism evidence="9 11">
    <name type="scientific">Dracunculus medinensis</name>
    <name type="common">Guinea worm</name>
    <dbReference type="NCBI Taxonomy" id="318479"/>
    <lineage>
        <taxon>Eukaryota</taxon>
        <taxon>Metazoa</taxon>
        <taxon>Ecdysozoa</taxon>
        <taxon>Nematoda</taxon>
        <taxon>Chromadorea</taxon>
        <taxon>Rhabditida</taxon>
        <taxon>Spirurina</taxon>
        <taxon>Dracunculoidea</taxon>
        <taxon>Dracunculidae</taxon>
        <taxon>Dracunculus</taxon>
    </lineage>
</organism>
<dbReference type="AlphaFoldDB" id="A0A0N4UPG9"/>
<dbReference type="Pfam" id="PF04884">
    <property type="entry name" value="UVB_sens_prot"/>
    <property type="match status" value="1"/>
</dbReference>
<dbReference type="OrthoDB" id="364779at2759"/>
<dbReference type="EMBL" id="UYYG01001246">
    <property type="protein sequence ID" value="VDN60803.1"/>
    <property type="molecule type" value="Genomic_DNA"/>
</dbReference>
<reference evidence="11" key="1">
    <citation type="submission" date="2016-04" db="UniProtKB">
        <authorList>
            <consortium name="WormBaseParasite"/>
        </authorList>
    </citation>
    <scope>IDENTIFICATION</scope>
</reference>
<keyword evidence="10" id="KW-1185">Reference proteome</keyword>
<evidence type="ECO:0000256" key="3">
    <source>
        <dbReference type="ARBA" id="ARBA00022692"/>
    </source>
</evidence>